<keyword evidence="1" id="KW-0812">Transmembrane</keyword>
<protein>
    <submittedName>
        <fullName evidence="2">Uncharacterized protein</fullName>
    </submittedName>
</protein>
<gene>
    <name evidence="2" type="ORF">ABIC75_003226</name>
</gene>
<feature type="transmembrane region" description="Helical" evidence="1">
    <location>
        <begin position="91"/>
        <end position="113"/>
    </location>
</feature>
<feature type="transmembrane region" description="Helical" evidence="1">
    <location>
        <begin position="45"/>
        <end position="70"/>
    </location>
</feature>
<keyword evidence="3" id="KW-1185">Reference proteome</keyword>
<proteinExistence type="predicted"/>
<evidence type="ECO:0000313" key="2">
    <source>
        <dbReference type="EMBL" id="MET3653489.1"/>
    </source>
</evidence>
<sequence>MSSEALMPVTAEAPSNKQRLFVRYYTGILIDLVVLNLFAEYWSNVFVDTFTTSLLAAIVLQVLLKLTVAAEHWVGGYFKKRPGGFMKFMRFFCAWLILFGSKFVILEAIAQLFGEDVRFYGAFHGIVALIVVVVVMLVAEELIVRFYRKLGDKMPLDPAVPAEG</sequence>
<name>A0ABV2JXE4_9GAMM</name>
<accession>A0ABV2JXE4</accession>
<dbReference type="EMBL" id="JBEPMU010000005">
    <property type="protein sequence ID" value="MET3653489.1"/>
    <property type="molecule type" value="Genomic_DNA"/>
</dbReference>
<comment type="caution">
    <text evidence="2">The sequence shown here is derived from an EMBL/GenBank/DDBJ whole genome shotgun (WGS) entry which is preliminary data.</text>
</comment>
<keyword evidence="1" id="KW-0472">Membrane</keyword>
<keyword evidence="1" id="KW-1133">Transmembrane helix</keyword>
<feature type="transmembrane region" description="Helical" evidence="1">
    <location>
        <begin position="119"/>
        <end position="139"/>
    </location>
</feature>
<dbReference type="RefSeq" id="WP_354014880.1">
    <property type="nucleotide sequence ID" value="NZ_JBEPMU010000005.1"/>
</dbReference>
<dbReference type="Proteomes" id="UP001549184">
    <property type="component" value="Unassembled WGS sequence"/>
</dbReference>
<feature type="transmembrane region" description="Helical" evidence="1">
    <location>
        <begin position="21"/>
        <end position="39"/>
    </location>
</feature>
<evidence type="ECO:0000313" key="3">
    <source>
        <dbReference type="Proteomes" id="UP001549184"/>
    </source>
</evidence>
<evidence type="ECO:0000256" key="1">
    <source>
        <dbReference type="SAM" id="Phobius"/>
    </source>
</evidence>
<reference evidence="2 3" key="1">
    <citation type="submission" date="2024-06" db="EMBL/GenBank/DDBJ databases">
        <title>Sorghum-associated microbial communities from plants grown in Nebraska, USA.</title>
        <authorList>
            <person name="Schachtman D."/>
        </authorList>
    </citation>
    <scope>NUCLEOTIDE SEQUENCE [LARGE SCALE GENOMIC DNA]</scope>
    <source>
        <strain evidence="2 3">1073</strain>
    </source>
</reference>
<organism evidence="2 3">
    <name type="scientific">Dyella japonica</name>
    <dbReference type="NCBI Taxonomy" id="231455"/>
    <lineage>
        <taxon>Bacteria</taxon>
        <taxon>Pseudomonadati</taxon>
        <taxon>Pseudomonadota</taxon>
        <taxon>Gammaproteobacteria</taxon>
        <taxon>Lysobacterales</taxon>
        <taxon>Rhodanobacteraceae</taxon>
        <taxon>Dyella</taxon>
    </lineage>
</organism>